<feature type="binding site" evidence="12">
    <location>
        <begin position="422"/>
        <end position="425"/>
    </location>
    <ligand>
        <name>FAD</name>
        <dbReference type="ChEBI" id="CHEBI:57692"/>
    </ligand>
</feature>
<dbReference type="InterPro" id="IPR017927">
    <property type="entry name" value="FAD-bd_FR_type"/>
</dbReference>
<feature type="binding site" evidence="12">
    <location>
        <position position="600"/>
    </location>
    <ligand>
        <name>FAD</name>
        <dbReference type="ChEBI" id="CHEBI:57692"/>
    </ligand>
</feature>
<dbReference type="InterPro" id="IPR017938">
    <property type="entry name" value="Riboflavin_synthase-like_b-brl"/>
</dbReference>
<comment type="cofactor">
    <cofactor evidence="11 12">
        <name>FAD</name>
        <dbReference type="ChEBI" id="CHEBI:57692"/>
    </cofactor>
    <text evidence="11 12">Binds 1 FAD per subunit.</text>
</comment>
<dbReference type="Gene3D" id="3.40.50.80">
    <property type="entry name" value="Nucleotide-binding domain of ferredoxin-NADP reductase (FNR) module"/>
    <property type="match status" value="1"/>
</dbReference>
<comment type="pathway">
    <text evidence="11">Sulfur metabolism; hydrogen sulfide biosynthesis; hydrogen sulfide from sulfite (NADPH route): step 1/1.</text>
</comment>
<evidence type="ECO:0000256" key="7">
    <source>
        <dbReference type="ARBA" id="ARBA00022982"/>
    </source>
</evidence>
<protein>
    <recommendedName>
        <fullName evidence="11">Sulfite reductase [NADPH] flavoprotein alpha-component</fullName>
        <shortName evidence="11">SiR-FP</shortName>
        <ecNumber evidence="11">1.8.1.2</ecNumber>
    </recommendedName>
</protein>
<feature type="binding site" evidence="12">
    <location>
        <begin position="389"/>
        <end position="392"/>
    </location>
    <ligand>
        <name>FAD</name>
        <dbReference type="ChEBI" id="CHEBI:57692"/>
    </ligand>
</feature>
<evidence type="ECO:0000313" key="16">
    <source>
        <dbReference type="Proteomes" id="UP000494216"/>
    </source>
</evidence>
<dbReference type="Gene3D" id="1.20.990.10">
    <property type="entry name" value="NADPH-cytochrome p450 Reductase, Chain A, domain 3"/>
    <property type="match status" value="1"/>
</dbReference>
<evidence type="ECO:0000256" key="2">
    <source>
        <dbReference type="ARBA" id="ARBA00022605"/>
    </source>
</evidence>
<comment type="catalytic activity">
    <reaction evidence="10 11">
        <text>hydrogen sulfide + 3 NADP(+) + 3 H2O = sulfite + 3 NADPH + 4 H(+)</text>
        <dbReference type="Rhea" id="RHEA:13801"/>
        <dbReference type="ChEBI" id="CHEBI:15377"/>
        <dbReference type="ChEBI" id="CHEBI:15378"/>
        <dbReference type="ChEBI" id="CHEBI:17359"/>
        <dbReference type="ChEBI" id="CHEBI:29919"/>
        <dbReference type="ChEBI" id="CHEBI:57783"/>
        <dbReference type="ChEBI" id="CHEBI:58349"/>
        <dbReference type="EC" id="1.8.1.2"/>
    </reaction>
</comment>
<dbReference type="EMBL" id="CADCXN010000095">
    <property type="protein sequence ID" value="CAA9892286.1"/>
    <property type="molecule type" value="Genomic_DNA"/>
</dbReference>
<evidence type="ECO:0000256" key="9">
    <source>
        <dbReference type="ARBA" id="ARBA00023192"/>
    </source>
</evidence>
<dbReference type="SUPFAM" id="SSF63380">
    <property type="entry name" value="Riboflavin synthase domain-like"/>
    <property type="match status" value="1"/>
</dbReference>
<dbReference type="InterPro" id="IPR003097">
    <property type="entry name" value="CysJ-like_FAD-binding"/>
</dbReference>
<keyword evidence="6 11" id="KW-0521">NADP</keyword>
<dbReference type="InterPro" id="IPR039261">
    <property type="entry name" value="FNR_nucleotide-bd"/>
</dbReference>
<dbReference type="PIRSF" id="PIRSF000207">
    <property type="entry name" value="SiR-FP_CysJ"/>
    <property type="match status" value="1"/>
</dbReference>
<dbReference type="Gene3D" id="2.40.30.10">
    <property type="entry name" value="Translation factors"/>
    <property type="match status" value="1"/>
</dbReference>
<keyword evidence="9 11" id="KW-0198">Cysteine biosynthesis</keyword>
<evidence type="ECO:0000256" key="12">
    <source>
        <dbReference type="PIRSR" id="PIRSR000207-1"/>
    </source>
</evidence>
<evidence type="ECO:0000256" key="4">
    <source>
        <dbReference type="ARBA" id="ARBA00022643"/>
    </source>
</evidence>
<comment type="subunit">
    <text evidence="11">Alpha(8)-beta(8). The alpha component is a flavoprotein, the beta component is a hemoprotein.</text>
</comment>
<keyword evidence="5 11" id="KW-0274">FAD</keyword>
<feature type="binding site" evidence="12">
    <location>
        <begin position="153"/>
        <end position="162"/>
    </location>
    <ligand>
        <name>FMN</name>
        <dbReference type="ChEBI" id="CHEBI:58210"/>
    </ligand>
</feature>
<comment type="function">
    <text evidence="11">Component of the sulfite reductase complex that catalyzes the 6-electron reduction of sulfite to sulfide. This is one of several activities required for the biosynthesis of L-cysteine from sulfate. The flavoprotein component catalyzes the electron flow from NADPH -&gt; FAD -&gt; FMN to the hemoprotein component.</text>
</comment>
<dbReference type="GO" id="GO:0005829">
    <property type="term" value="C:cytosol"/>
    <property type="evidence" value="ECO:0007669"/>
    <property type="project" value="TreeGrafter"/>
</dbReference>
<feature type="domain" description="Flavodoxin-like" evidence="13">
    <location>
        <begin position="64"/>
        <end position="202"/>
    </location>
</feature>
<dbReference type="InterPro" id="IPR008254">
    <property type="entry name" value="Flavodoxin/NO_synth"/>
</dbReference>
<keyword evidence="7 11" id="KW-0249">Electron transport</keyword>
<dbReference type="Pfam" id="PF00258">
    <property type="entry name" value="Flavodoxin_1"/>
    <property type="match status" value="1"/>
</dbReference>
<dbReference type="InterPro" id="IPR029039">
    <property type="entry name" value="Flavoprotein-like_sf"/>
</dbReference>
<feature type="binding site" evidence="12">
    <location>
        <position position="413"/>
    </location>
    <ligand>
        <name>FAD</name>
        <dbReference type="ChEBI" id="CHEBI:57692"/>
    </ligand>
</feature>
<name>A0A8S0X9H5_9GAMM</name>
<feature type="domain" description="FAD-binding FR-type" evidence="14">
    <location>
        <begin position="234"/>
        <end position="451"/>
    </location>
</feature>
<dbReference type="PROSITE" id="PS50902">
    <property type="entry name" value="FLAVODOXIN_LIKE"/>
    <property type="match status" value="1"/>
</dbReference>
<evidence type="ECO:0000256" key="1">
    <source>
        <dbReference type="ARBA" id="ARBA00022448"/>
    </source>
</evidence>
<dbReference type="PRINTS" id="PR00371">
    <property type="entry name" value="FPNCR"/>
</dbReference>
<dbReference type="Gene3D" id="3.40.50.360">
    <property type="match status" value="1"/>
</dbReference>
<dbReference type="InterPro" id="IPR023173">
    <property type="entry name" value="NADPH_Cyt_P450_Rdtase_alpha"/>
</dbReference>
<keyword evidence="3 11" id="KW-0285">Flavoprotein</keyword>
<accession>A0A8S0X9H5</accession>
<dbReference type="InterPro" id="IPR010199">
    <property type="entry name" value="CysJ"/>
</dbReference>
<dbReference type="NCBIfam" id="TIGR01931">
    <property type="entry name" value="cysJ"/>
    <property type="match status" value="1"/>
</dbReference>
<evidence type="ECO:0000256" key="3">
    <source>
        <dbReference type="ARBA" id="ARBA00022630"/>
    </source>
</evidence>
<evidence type="ECO:0000259" key="14">
    <source>
        <dbReference type="PROSITE" id="PS51384"/>
    </source>
</evidence>
<dbReference type="RefSeq" id="WP_174627072.1">
    <property type="nucleotide sequence ID" value="NZ_CADCXN010000095.1"/>
</dbReference>
<keyword evidence="8 11" id="KW-0560">Oxidoreductase</keyword>
<evidence type="ECO:0000313" key="15">
    <source>
        <dbReference type="EMBL" id="CAA9892286.1"/>
    </source>
</evidence>
<dbReference type="EC" id="1.8.1.2" evidence="11"/>
<evidence type="ECO:0000256" key="8">
    <source>
        <dbReference type="ARBA" id="ARBA00023002"/>
    </source>
</evidence>
<dbReference type="GO" id="GO:0019344">
    <property type="term" value="P:cysteine biosynthetic process"/>
    <property type="evidence" value="ECO:0007669"/>
    <property type="project" value="UniProtKB-KW"/>
</dbReference>
<sequence length="600" mass="66720">MQTLFPELGQTPLNEDQHQFFQQFIASLSPEQLAWAGGYLTGLVSKDSPASGATASVSGGISEITILVGSQTGNSEALAEQTHQLAASRGLRSVIKKMGDYKLPQLKTEKNLLVIVSTHGEGEPPDNARAMHEYLFSKRAPSLKQAHFAVLGLGDSSYEFFCKMGIDFDRRLEELGATRIYQRVDCDVDYEHAAEAWMEGALGELAARTEVKPQLTAVPLPSFSAAKHSLYTRKNPFPAVLLEDIVLNGSGSIKETHHLELSLEGSGLTYEPGDAVGIYPANAPDVIAELLQTLHFSGDTQVKVDGSDITLYDALYRHYEATLITRPMMQKYSALAKNPKLDQLLGDNSKKELNDYLYGREIIDLAVDFPADNLSPQAFVECLRKLPPRLYSIASSLKQHPNEVHLTVAAVRYQSYGRERKGVCSTFLADRIAEDGAIPVYIDHNNNFKLPADASAPIIMIGPGTGIAPFRAFVEEREAIGATGKSWLFFGDQHFMTDFLYQAEWLQYLKNGVLTRMDVAFSRDQEHKVYVQHLMLEHGRDLYAWLQEGAHIYVCGDEKRMAHDVHAALLKIVASEGGLGREEEYIATLQKEKRYQRDVY</sequence>
<dbReference type="AlphaFoldDB" id="A0A8S0X9H5"/>
<evidence type="ECO:0000256" key="6">
    <source>
        <dbReference type="ARBA" id="ARBA00022857"/>
    </source>
</evidence>
<feature type="binding site" evidence="12">
    <location>
        <begin position="407"/>
        <end position="409"/>
    </location>
    <ligand>
        <name>FAD</name>
        <dbReference type="ChEBI" id="CHEBI:57692"/>
    </ligand>
</feature>
<dbReference type="SUPFAM" id="SSF52343">
    <property type="entry name" value="Ferredoxin reductase-like, C-terminal NADP-linked domain"/>
    <property type="match status" value="1"/>
</dbReference>
<feature type="binding site" evidence="12">
    <location>
        <position position="322"/>
    </location>
    <ligand>
        <name>FAD</name>
        <dbReference type="ChEBI" id="CHEBI:57692"/>
    </ligand>
</feature>
<dbReference type="InterPro" id="IPR001433">
    <property type="entry name" value="OxRdtase_FAD/NAD-bd"/>
</dbReference>
<evidence type="ECO:0000259" key="13">
    <source>
        <dbReference type="PROSITE" id="PS50902"/>
    </source>
</evidence>
<feature type="binding site" evidence="12">
    <location>
        <begin position="522"/>
        <end position="523"/>
    </location>
    <ligand>
        <name>NADP(+)</name>
        <dbReference type="ChEBI" id="CHEBI:58349"/>
    </ligand>
</feature>
<dbReference type="InterPro" id="IPR001709">
    <property type="entry name" value="Flavoprot_Pyr_Nucl_cyt_Rdtase"/>
</dbReference>
<dbReference type="PRINTS" id="PR00369">
    <property type="entry name" value="FLAVODOXIN"/>
</dbReference>
<organism evidence="15 16">
    <name type="scientific">Candidatus Methylobacter favarea</name>
    <dbReference type="NCBI Taxonomy" id="2707345"/>
    <lineage>
        <taxon>Bacteria</taxon>
        <taxon>Pseudomonadati</taxon>
        <taxon>Pseudomonadota</taxon>
        <taxon>Gammaproteobacteria</taxon>
        <taxon>Methylococcales</taxon>
        <taxon>Methylococcaceae</taxon>
        <taxon>Methylobacter</taxon>
    </lineage>
</organism>
<gene>
    <name evidence="15" type="primary">cysJ</name>
    <name evidence="15" type="ORF">METHB2_630014</name>
</gene>
<dbReference type="GO" id="GO:0050660">
    <property type="term" value="F:flavin adenine dinucleotide binding"/>
    <property type="evidence" value="ECO:0007669"/>
    <property type="project" value="InterPro"/>
</dbReference>
<dbReference type="GO" id="GO:0004783">
    <property type="term" value="F:sulfite reductase (NADPH) activity"/>
    <property type="evidence" value="ECO:0007669"/>
    <property type="project" value="UniProtKB-EC"/>
</dbReference>
<keyword evidence="1 11" id="KW-0813">Transport</keyword>
<comment type="caution">
    <text evidence="15">The sequence shown here is derived from an EMBL/GenBank/DDBJ whole genome shotgun (WGS) entry which is preliminary data.</text>
</comment>
<dbReference type="GO" id="GO:0010181">
    <property type="term" value="F:FMN binding"/>
    <property type="evidence" value="ECO:0007669"/>
    <property type="project" value="InterPro"/>
</dbReference>
<dbReference type="InterPro" id="IPR001094">
    <property type="entry name" value="Flavdoxin-like"/>
</dbReference>
<comment type="cofactor">
    <cofactor evidence="11 12">
        <name>FMN</name>
        <dbReference type="ChEBI" id="CHEBI:58210"/>
    </cofactor>
    <text evidence="11 12">Binds 1 FMN per subunit.</text>
</comment>
<dbReference type="PANTHER" id="PTHR19384">
    <property type="entry name" value="NITRIC OXIDE SYNTHASE-RELATED"/>
    <property type="match status" value="1"/>
</dbReference>
<evidence type="ECO:0000256" key="5">
    <source>
        <dbReference type="ARBA" id="ARBA00022827"/>
    </source>
</evidence>
<dbReference type="Pfam" id="PF00667">
    <property type="entry name" value="FAD_binding_1"/>
    <property type="match status" value="1"/>
</dbReference>
<dbReference type="PANTHER" id="PTHR19384:SF128">
    <property type="entry name" value="NADPH OXIDOREDUCTASE A"/>
    <property type="match status" value="1"/>
</dbReference>
<evidence type="ECO:0000256" key="10">
    <source>
        <dbReference type="ARBA" id="ARBA00052219"/>
    </source>
</evidence>
<dbReference type="Proteomes" id="UP000494216">
    <property type="component" value="Unassembled WGS sequence"/>
</dbReference>
<dbReference type="SUPFAM" id="SSF52218">
    <property type="entry name" value="Flavoproteins"/>
    <property type="match status" value="1"/>
</dbReference>
<reference evidence="15 16" key="1">
    <citation type="submission" date="2020-02" db="EMBL/GenBank/DDBJ databases">
        <authorList>
            <person name="Hogendoorn C."/>
        </authorList>
    </citation>
    <scope>NUCLEOTIDE SEQUENCE [LARGE SCALE GENOMIC DNA]</scope>
    <source>
        <strain evidence="15">METHB21</strain>
    </source>
</reference>
<dbReference type="PROSITE" id="PS51384">
    <property type="entry name" value="FAD_FR"/>
    <property type="match status" value="1"/>
</dbReference>
<dbReference type="Pfam" id="PF00175">
    <property type="entry name" value="NAD_binding_1"/>
    <property type="match status" value="1"/>
</dbReference>
<feature type="binding site" evidence="12">
    <location>
        <begin position="117"/>
        <end position="120"/>
    </location>
    <ligand>
        <name>FMN</name>
        <dbReference type="ChEBI" id="CHEBI:58210"/>
    </ligand>
</feature>
<proteinExistence type="predicted"/>
<keyword evidence="2 11" id="KW-0028">Amino-acid biosynthesis</keyword>
<dbReference type="CDD" id="cd06199">
    <property type="entry name" value="SiR"/>
    <property type="match status" value="1"/>
</dbReference>
<dbReference type="FunFam" id="3.40.50.80:FF:000001">
    <property type="entry name" value="NADPH--cytochrome P450 reductase 1"/>
    <property type="match status" value="1"/>
</dbReference>
<feature type="binding site" evidence="12">
    <location>
        <position position="564"/>
    </location>
    <ligand>
        <name>NADP(+)</name>
        <dbReference type="ChEBI" id="CHEBI:58349"/>
    </ligand>
</feature>
<evidence type="ECO:0000256" key="11">
    <source>
        <dbReference type="PIRNR" id="PIRNR000207"/>
    </source>
</evidence>
<keyword evidence="16" id="KW-1185">Reference proteome</keyword>
<feature type="binding site" evidence="12">
    <location>
        <begin position="528"/>
        <end position="532"/>
    </location>
    <ligand>
        <name>NADP(+)</name>
        <dbReference type="ChEBI" id="CHEBI:58349"/>
    </ligand>
</feature>
<keyword evidence="4 11" id="KW-0288">FMN</keyword>